<feature type="coiled-coil region" evidence="8">
    <location>
        <begin position="195"/>
        <end position="236"/>
    </location>
</feature>
<keyword evidence="5 7" id="KW-0863">Zinc-finger</keyword>
<evidence type="ECO:0000256" key="3">
    <source>
        <dbReference type="ARBA" id="ARBA00022723"/>
    </source>
</evidence>
<sequence>MDSMVITCFKCGLKSRLRKDQLLCGDICCQQCGQLLFQNCLNKDFEAEKGDDGGSHSSDKQLCSYCNIAVDDMNTIQSHYDICDMYPISCNFCSQKFIRRTIKIHAQECLRSLRRCKFSPIGCQFQREGENQVCMCKQQLRPHGSQLEIERHEGDNNVHVELMMNLILNLQTEVFLKQNEDKKSSEEESDLKKIIKNQEMEINLSKKQMIDLELKIKELEHNYESLTKQQTEQCDNVVNYEKTLTTVITANNQLTKSVVEDKKILSGKIDAISAKQNQFEVDYVRGKEEMKIELKNKVSSFPYIWKVEKYAQLRHLARYGNQPTVFSQPFYSDKRGYKMRLQLGPNGFDDGEGTHLSVFLQVMKSPHDAILTWPIQYTAKVSILDQLNHEDHYFEIFESKDLCKEDLNRPIDDYNLGYGNTTFIPIDQLKPLHLLVLGEHLWSWVPLKTPAEKKSWLHCILAKALLFRNRRHNCSPGRLIVVSHFYFGNFLWQNKSCAFSQIGLAFLPRFFCCSFCDVVGVLKHADHDGTINLLIIHPLRILTSI</sequence>
<protein>
    <recommendedName>
        <fullName evidence="13">MATH domain-containing protein</fullName>
    </recommendedName>
</protein>
<proteinExistence type="predicted"/>
<dbReference type="AlphaFoldDB" id="T1J736"/>
<dbReference type="InterPro" id="IPR008974">
    <property type="entry name" value="TRAF-like"/>
</dbReference>
<dbReference type="GO" id="GO:0008270">
    <property type="term" value="F:zinc ion binding"/>
    <property type="evidence" value="ECO:0007669"/>
    <property type="project" value="UniProtKB-KW"/>
</dbReference>
<dbReference type="STRING" id="126957.T1J736"/>
<keyword evidence="12" id="KW-1185">Reference proteome</keyword>
<keyword evidence="8" id="KW-0175">Coiled coil</keyword>
<dbReference type="Proteomes" id="UP000014500">
    <property type="component" value="Unassembled WGS sequence"/>
</dbReference>
<keyword evidence="4" id="KW-0677">Repeat</keyword>
<evidence type="ECO:0000256" key="2">
    <source>
        <dbReference type="ARBA" id="ARBA00022490"/>
    </source>
</evidence>
<evidence type="ECO:0000256" key="8">
    <source>
        <dbReference type="SAM" id="Coils"/>
    </source>
</evidence>
<dbReference type="InterPro" id="IPR001293">
    <property type="entry name" value="Znf_TRAF"/>
</dbReference>
<keyword evidence="2" id="KW-0963">Cytoplasm</keyword>
<evidence type="ECO:0000313" key="11">
    <source>
        <dbReference type="EnsemblMetazoa" id="SMAR009469-PA"/>
    </source>
</evidence>
<feature type="domain" description="MATH" evidence="9">
    <location>
        <begin position="300"/>
        <end position="447"/>
    </location>
</feature>
<dbReference type="eggNOG" id="KOG0297">
    <property type="taxonomic scope" value="Eukaryota"/>
</dbReference>
<comment type="subcellular location">
    <subcellularLocation>
        <location evidence="1">Cytoplasm</location>
    </subcellularLocation>
</comment>
<dbReference type="EnsemblMetazoa" id="SMAR009469-RA">
    <property type="protein sequence ID" value="SMAR009469-PA"/>
    <property type="gene ID" value="SMAR009469"/>
</dbReference>
<evidence type="ECO:0000256" key="7">
    <source>
        <dbReference type="PROSITE-ProRule" id="PRU00207"/>
    </source>
</evidence>
<dbReference type="InterPro" id="IPR002083">
    <property type="entry name" value="MATH/TRAF_dom"/>
</dbReference>
<keyword evidence="6 7" id="KW-0862">Zinc</keyword>
<feature type="zinc finger region" description="TRAF-type" evidence="7">
    <location>
        <begin position="78"/>
        <end position="131"/>
    </location>
</feature>
<accession>T1J736</accession>
<dbReference type="PROSITE" id="PS50145">
    <property type="entry name" value="ZF_TRAF"/>
    <property type="match status" value="1"/>
</dbReference>
<dbReference type="Pfam" id="PF02176">
    <property type="entry name" value="zf-TRAF"/>
    <property type="match status" value="1"/>
</dbReference>
<dbReference type="PhylomeDB" id="T1J736"/>
<dbReference type="GO" id="GO:0005737">
    <property type="term" value="C:cytoplasm"/>
    <property type="evidence" value="ECO:0007669"/>
    <property type="project" value="UniProtKB-SubCell"/>
</dbReference>
<dbReference type="GO" id="GO:0043122">
    <property type="term" value="P:regulation of canonical NF-kappaB signal transduction"/>
    <property type="evidence" value="ECO:0007669"/>
    <property type="project" value="TreeGrafter"/>
</dbReference>
<dbReference type="InterPro" id="IPR013083">
    <property type="entry name" value="Znf_RING/FYVE/PHD"/>
</dbReference>
<dbReference type="PANTHER" id="PTHR10131:SF94">
    <property type="entry name" value="TNF RECEPTOR-ASSOCIATED FACTOR 4"/>
    <property type="match status" value="1"/>
</dbReference>
<evidence type="ECO:0000256" key="1">
    <source>
        <dbReference type="ARBA" id="ARBA00004496"/>
    </source>
</evidence>
<dbReference type="SUPFAM" id="SSF49599">
    <property type="entry name" value="TRAF domain-like"/>
    <property type="match status" value="1"/>
</dbReference>
<evidence type="ECO:0000259" key="10">
    <source>
        <dbReference type="PROSITE" id="PS50145"/>
    </source>
</evidence>
<evidence type="ECO:0000256" key="5">
    <source>
        <dbReference type="ARBA" id="ARBA00022771"/>
    </source>
</evidence>
<dbReference type="EMBL" id="JH431910">
    <property type="status" value="NOT_ANNOTATED_CDS"/>
    <property type="molecule type" value="Genomic_DNA"/>
</dbReference>
<dbReference type="PANTHER" id="PTHR10131">
    <property type="entry name" value="TNF RECEPTOR ASSOCIATED FACTOR"/>
    <property type="match status" value="1"/>
</dbReference>
<dbReference type="OMA" id="EREKWIY"/>
<evidence type="ECO:0000256" key="4">
    <source>
        <dbReference type="ARBA" id="ARBA00022737"/>
    </source>
</evidence>
<evidence type="ECO:0000256" key="6">
    <source>
        <dbReference type="ARBA" id="ARBA00022833"/>
    </source>
</evidence>
<reference evidence="12" key="1">
    <citation type="submission" date="2011-05" db="EMBL/GenBank/DDBJ databases">
        <authorList>
            <person name="Richards S.R."/>
            <person name="Qu J."/>
            <person name="Jiang H."/>
            <person name="Jhangiani S.N."/>
            <person name="Agravi P."/>
            <person name="Goodspeed R."/>
            <person name="Gross S."/>
            <person name="Mandapat C."/>
            <person name="Jackson L."/>
            <person name="Mathew T."/>
            <person name="Pu L."/>
            <person name="Thornton R."/>
            <person name="Saada N."/>
            <person name="Wilczek-Boney K.B."/>
            <person name="Lee S."/>
            <person name="Kovar C."/>
            <person name="Wu Y."/>
            <person name="Scherer S.E."/>
            <person name="Worley K.C."/>
            <person name="Muzny D.M."/>
            <person name="Gibbs R."/>
        </authorList>
    </citation>
    <scope>NUCLEOTIDE SEQUENCE</scope>
    <source>
        <strain evidence="12">Brora</strain>
    </source>
</reference>
<dbReference type="Pfam" id="PF22486">
    <property type="entry name" value="MATH_2"/>
    <property type="match status" value="1"/>
</dbReference>
<evidence type="ECO:0008006" key="13">
    <source>
        <dbReference type="Google" id="ProtNLM"/>
    </source>
</evidence>
<name>T1J736_STRMM</name>
<reference evidence="11" key="2">
    <citation type="submission" date="2015-02" db="UniProtKB">
        <authorList>
            <consortium name="EnsemblMetazoa"/>
        </authorList>
    </citation>
    <scope>IDENTIFICATION</scope>
</reference>
<keyword evidence="3 7" id="KW-0479">Metal-binding</keyword>
<dbReference type="HOGENOM" id="CLU_037167_1_0_1"/>
<evidence type="ECO:0000259" key="9">
    <source>
        <dbReference type="PROSITE" id="PS50144"/>
    </source>
</evidence>
<dbReference type="Gene3D" id="3.30.40.10">
    <property type="entry name" value="Zinc/RING finger domain, C3HC4 (zinc finger)"/>
    <property type="match status" value="1"/>
</dbReference>
<feature type="domain" description="TRAF-type" evidence="10">
    <location>
        <begin position="78"/>
        <end position="131"/>
    </location>
</feature>
<organism evidence="11 12">
    <name type="scientific">Strigamia maritima</name>
    <name type="common">European centipede</name>
    <name type="synonym">Geophilus maritimus</name>
    <dbReference type="NCBI Taxonomy" id="126957"/>
    <lineage>
        <taxon>Eukaryota</taxon>
        <taxon>Metazoa</taxon>
        <taxon>Ecdysozoa</taxon>
        <taxon>Arthropoda</taxon>
        <taxon>Myriapoda</taxon>
        <taxon>Chilopoda</taxon>
        <taxon>Pleurostigmophora</taxon>
        <taxon>Geophilomorpha</taxon>
        <taxon>Linotaeniidae</taxon>
        <taxon>Strigamia</taxon>
    </lineage>
</organism>
<dbReference type="PROSITE" id="PS50144">
    <property type="entry name" value="MATH"/>
    <property type="match status" value="1"/>
</dbReference>
<dbReference type="SMART" id="SM00061">
    <property type="entry name" value="MATH"/>
    <property type="match status" value="1"/>
</dbReference>
<dbReference type="Gene3D" id="2.60.210.10">
    <property type="entry name" value="Apoptosis, Tumor Necrosis Factor Receptor Associated Protein 2, Chain A"/>
    <property type="match status" value="1"/>
</dbReference>
<evidence type="ECO:0000313" key="12">
    <source>
        <dbReference type="Proteomes" id="UP000014500"/>
    </source>
</evidence>